<gene>
    <name evidence="1" type="ordered locus">Mahau_2578</name>
</gene>
<organism evidence="1 2">
    <name type="scientific">Mahella australiensis (strain DSM 15567 / CIP 107919 / 50-1 BON)</name>
    <dbReference type="NCBI Taxonomy" id="697281"/>
    <lineage>
        <taxon>Bacteria</taxon>
        <taxon>Bacillati</taxon>
        <taxon>Bacillota</taxon>
        <taxon>Clostridia</taxon>
        <taxon>Thermoanaerobacterales</taxon>
        <taxon>Thermoanaerobacterales Family IV. Incertae Sedis</taxon>
        <taxon>Mahella</taxon>
    </lineage>
</organism>
<name>F3ZY27_MAHA5</name>
<dbReference type="OrthoDB" id="9795264at2"/>
<dbReference type="Proteomes" id="UP000008457">
    <property type="component" value="Chromosome"/>
</dbReference>
<evidence type="ECO:0000313" key="1">
    <source>
        <dbReference type="EMBL" id="AEE97723.1"/>
    </source>
</evidence>
<protein>
    <recommendedName>
        <fullName evidence="3">DUF2922 domain-containing protein</fullName>
    </recommendedName>
</protein>
<reference evidence="2" key="1">
    <citation type="submission" date="2010-11" db="EMBL/GenBank/DDBJ databases">
        <title>The complete genome of Mahella australiensis DSM 15567.</title>
        <authorList>
            <consortium name="US DOE Joint Genome Institute (JGI-PGF)"/>
            <person name="Lucas S."/>
            <person name="Copeland A."/>
            <person name="Lapidus A."/>
            <person name="Bruce D."/>
            <person name="Goodwin L."/>
            <person name="Pitluck S."/>
            <person name="Kyrpides N."/>
            <person name="Mavromatis K."/>
            <person name="Pagani I."/>
            <person name="Ivanova N."/>
            <person name="Teshima H."/>
            <person name="Brettin T."/>
            <person name="Detter J.C."/>
            <person name="Han C."/>
            <person name="Tapia R."/>
            <person name="Land M."/>
            <person name="Hauser L."/>
            <person name="Markowitz V."/>
            <person name="Cheng J.-F."/>
            <person name="Hugenholtz P."/>
            <person name="Woyke T."/>
            <person name="Wu D."/>
            <person name="Spring S."/>
            <person name="Pukall R."/>
            <person name="Steenblock K."/>
            <person name="Schneider S."/>
            <person name="Klenk H.-P."/>
            <person name="Eisen J.A."/>
        </authorList>
    </citation>
    <scope>NUCLEOTIDE SEQUENCE [LARGE SCALE GENOMIC DNA]</scope>
    <source>
        <strain evidence="2">DSM 15567 / CIP 107919 / 50-1 BON</strain>
    </source>
</reference>
<dbReference type="HOGENOM" id="CLU_181401_4_0_9"/>
<evidence type="ECO:0008006" key="3">
    <source>
        <dbReference type="Google" id="ProtNLM"/>
    </source>
</evidence>
<dbReference type="EMBL" id="CP002360">
    <property type="protein sequence ID" value="AEE97723.1"/>
    <property type="molecule type" value="Genomic_DNA"/>
</dbReference>
<proteinExistence type="predicted"/>
<dbReference type="RefSeq" id="WP_013782146.1">
    <property type="nucleotide sequence ID" value="NC_015520.1"/>
</dbReference>
<dbReference type="InterPro" id="IPR021321">
    <property type="entry name" value="DUF2922"/>
</dbReference>
<accession>F3ZY27</accession>
<dbReference type="AlphaFoldDB" id="F3ZY27"/>
<dbReference type="STRING" id="697281.Mahau_2578"/>
<dbReference type="KEGG" id="mas:Mahau_2578"/>
<sequence>MENVLELLFENAAGRAFRITLNDPKPDLTPAQIQSAMALVLSNDIFDLEAGPYTISGANIITTDTTPIELA</sequence>
<evidence type="ECO:0000313" key="2">
    <source>
        <dbReference type="Proteomes" id="UP000008457"/>
    </source>
</evidence>
<keyword evidence="2" id="KW-1185">Reference proteome</keyword>
<reference evidence="1 2" key="2">
    <citation type="journal article" date="2011" name="Stand. Genomic Sci.">
        <title>Complete genome sequence of Mahella australiensis type strain (50-1 BON).</title>
        <authorList>
            <person name="Sikorski J."/>
            <person name="Teshima H."/>
            <person name="Nolan M."/>
            <person name="Lucas S."/>
            <person name="Hammon N."/>
            <person name="Deshpande S."/>
            <person name="Cheng J.F."/>
            <person name="Pitluck S."/>
            <person name="Liolios K."/>
            <person name="Pagani I."/>
            <person name="Ivanova N."/>
            <person name="Huntemann M."/>
            <person name="Mavromatis K."/>
            <person name="Ovchinikova G."/>
            <person name="Pati A."/>
            <person name="Tapia R."/>
            <person name="Han C."/>
            <person name="Goodwin L."/>
            <person name="Chen A."/>
            <person name="Palaniappan K."/>
            <person name="Land M."/>
            <person name="Hauser L."/>
            <person name="Ngatchou-Djao O.D."/>
            <person name="Rohde M."/>
            <person name="Pukall R."/>
            <person name="Spring S."/>
            <person name="Abt B."/>
            <person name="Goker M."/>
            <person name="Detter J.C."/>
            <person name="Woyke T."/>
            <person name="Bristow J."/>
            <person name="Markowitz V."/>
            <person name="Hugenholtz P."/>
            <person name="Eisen J.A."/>
            <person name="Kyrpides N.C."/>
            <person name="Klenk H.P."/>
            <person name="Lapidus A."/>
        </authorList>
    </citation>
    <scope>NUCLEOTIDE SEQUENCE [LARGE SCALE GENOMIC DNA]</scope>
    <source>
        <strain evidence="2">DSM 15567 / CIP 107919 / 50-1 BON</strain>
    </source>
</reference>
<dbReference type="Pfam" id="PF11148">
    <property type="entry name" value="DUF2922"/>
    <property type="match status" value="1"/>
</dbReference>